<sequence length="60" mass="7002">MYQLLIVFIIFISTLFATETELKKTSIFIECHFCNEDFIKIDLPFSQHQAPVTRGFLFVG</sequence>
<proteinExistence type="predicted"/>
<accession>A0A381VYM2</accession>
<organism evidence="1">
    <name type="scientific">marine metagenome</name>
    <dbReference type="NCBI Taxonomy" id="408172"/>
    <lineage>
        <taxon>unclassified sequences</taxon>
        <taxon>metagenomes</taxon>
        <taxon>ecological metagenomes</taxon>
    </lineage>
</organism>
<gene>
    <name evidence="1" type="ORF">METZ01_LOCUS98055</name>
</gene>
<dbReference type="EMBL" id="UINC01010135">
    <property type="protein sequence ID" value="SVA45201.1"/>
    <property type="molecule type" value="Genomic_DNA"/>
</dbReference>
<reference evidence="1" key="1">
    <citation type="submission" date="2018-05" db="EMBL/GenBank/DDBJ databases">
        <authorList>
            <person name="Lanie J.A."/>
            <person name="Ng W.-L."/>
            <person name="Kazmierczak K.M."/>
            <person name="Andrzejewski T.M."/>
            <person name="Davidsen T.M."/>
            <person name="Wayne K.J."/>
            <person name="Tettelin H."/>
            <person name="Glass J.I."/>
            <person name="Rusch D."/>
            <person name="Podicherti R."/>
            <person name="Tsui H.-C.T."/>
            <person name="Winkler M.E."/>
        </authorList>
    </citation>
    <scope>NUCLEOTIDE SEQUENCE</scope>
</reference>
<dbReference type="AlphaFoldDB" id="A0A381VYM2"/>
<evidence type="ECO:0000313" key="1">
    <source>
        <dbReference type="EMBL" id="SVA45201.1"/>
    </source>
</evidence>
<protein>
    <submittedName>
        <fullName evidence="1">Uncharacterized protein</fullName>
    </submittedName>
</protein>
<name>A0A381VYM2_9ZZZZ</name>